<protein>
    <submittedName>
        <fullName evidence="2">Uncharacterized protein</fullName>
    </submittedName>
</protein>
<dbReference type="Proteomes" id="UP000287033">
    <property type="component" value="Unassembled WGS sequence"/>
</dbReference>
<comment type="caution">
    <text evidence="2">The sequence shown here is derived from an EMBL/GenBank/DDBJ whole genome shotgun (WGS) entry which is preliminary data.</text>
</comment>
<feature type="region of interest" description="Disordered" evidence="1">
    <location>
        <begin position="42"/>
        <end position="71"/>
    </location>
</feature>
<reference evidence="2 3" key="1">
    <citation type="journal article" date="2018" name="Nat. Ecol. Evol.">
        <title>Shark genomes provide insights into elasmobranch evolution and the origin of vertebrates.</title>
        <authorList>
            <person name="Hara Y"/>
            <person name="Yamaguchi K"/>
            <person name="Onimaru K"/>
            <person name="Kadota M"/>
            <person name="Koyanagi M"/>
            <person name="Keeley SD"/>
            <person name="Tatsumi K"/>
            <person name="Tanaka K"/>
            <person name="Motone F"/>
            <person name="Kageyama Y"/>
            <person name="Nozu R"/>
            <person name="Adachi N"/>
            <person name="Nishimura O"/>
            <person name="Nakagawa R"/>
            <person name="Tanegashima C"/>
            <person name="Kiyatake I"/>
            <person name="Matsumoto R"/>
            <person name="Murakumo K"/>
            <person name="Nishida K"/>
            <person name="Terakita A"/>
            <person name="Kuratani S"/>
            <person name="Sato K"/>
            <person name="Hyodo S Kuraku.S."/>
        </authorList>
    </citation>
    <scope>NUCLEOTIDE SEQUENCE [LARGE SCALE GENOMIC DNA]</scope>
</reference>
<evidence type="ECO:0000313" key="3">
    <source>
        <dbReference type="Proteomes" id="UP000287033"/>
    </source>
</evidence>
<name>A0A401S8N6_CHIPU</name>
<organism evidence="2 3">
    <name type="scientific">Chiloscyllium punctatum</name>
    <name type="common">Brownbanded bambooshark</name>
    <name type="synonym">Hemiscyllium punctatum</name>
    <dbReference type="NCBI Taxonomy" id="137246"/>
    <lineage>
        <taxon>Eukaryota</taxon>
        <taxon>Metazoa</taxon>
        <taxon>Chordata</taxon>
        <taxon>Craniata</taxon>
        <taxon>Vertebrata</taxon>
        <taxon>Chondrichthyes</taxon>
        <taxon>Elasmobranchii</taxon>
        <taxon>Galeomorphii</taxon>
        <taxon>Galeoidea</taxon>
        <taxon>Orectolobiformes</taxon>
        <taxon>Hemiscylliidae</taxon>
        <taxon>Chiloscyllium</taxon>
    </lineage>
</organism>
<accession>A0A401S8N6</accession>
<dbReference type="AlphaFoldDB" id="A0A401S8N6"/>
<sequence>MREERGKAERGVPQDDLNLLASTENEVIVIFNAEGMRLVMDDEAGLSRSKGKGKGQSPSKDRDTRIRGIQRKPRKEVVATAEILGKTELLQLFLS</sequence>
<keyword evidence="3" id="KW-1185">Reference proteome</keyword>
<dbReference type="EMBL" id="BEZZ01000137">
    <property type="protein sequence ID" value="GCC26752.1"/>
    <property type="molecule type" value="Genomic_DNA"/>
</dbReference>
<gene>
    <name evidence="2" type="ORF">chiPu_0005172</name>
</gene>
<proteinExistence type="predicted"/>
<evidence type="ECO:0000256" key="1">
    <source>
        <dbReference type="SAM" id="MobiDB-lite"/>
    </source>
</evidence>
<evidence type="ECO:0000313" key="2">
    <source>
        <dbReference type="EMBL" id="GCC26752.1"/>
    </source>
</evidence>